<name>A0A0N0IRJ3_THESC</name>
<dbReference type="InterPro" id="IPR000064">
    <property type="entry name" value="NLP_P60_dom"/>
</dbReference>
<dbReference type="InterPro" id="IPR052062">
    <property type="entry name" value="Murein_DD/LD_carboxypeptidase"/>
</dbReference>
<feature type="region of interest" description="Disordered" evidence="7">
    <location>
        <begin position="120"/>
        <end position="165"/>
    </location>
</feature>
<dbReference type="CDD" id="cd00118">
    <property type="entry name" value="LysM"/>
    <property type="match status" value="2"/>
</dbReference>
<evidence type="ECO:0000256" key="3">
    <source>
        <dbReference type="ARBA" id="ARBA00022729"/>
    </source>
</evidence>
<proteinExistence type="inferred from homology"/>
<feature type="chain" id="PRO_5005851643" evidence="8">
    <location>
        <begin position="20"/>
        <end position="292"/>
    </location>
</feature>
<dbReference type="SUPFAM" id="SSF54106">
    <property type="entry name" value="LysM domain"/>
    <property type="match status" value="2"/>
</dbReference>
<dbReference type="Pfam" id="PF00877">
    <property type="entry name" value="NLPC_P60"/>
    <property type="match status" value="1"/>
</dbReference>
<dbReference type="GO" id="GO:0008234">
    <property type="term" value="F:cysteine-type peptidase activity"/>
    <property type="evidence" value="ECO:0007669"/>
    <property type="project" value="UniProtKB-KW"/>
</dbReference>
<dbReference type="Pfam" id="PF01476">
    <property type="entry name" value="LysM"/>
    <property type="match status" value="2"/>
</dbReference>
<dbReference type="SMART" id="SM00257">
    <property type="entry name" value="LysM"/>
    <property type="match status" value="2"/>
</dbReference>
<dbReference type="PATRIC" id="fig|37636.3.peg.2118"/>
<dbReference type="PROSITE" id="PS51782">
    <property type="entry name" value="LYSM"/>
    <property type="match status" value="2"/>
</dbReference>
<evidence type="ECO:0000256" key="8">
    <source>
        <dbReference type="SAM" id="SignalP"/>
    </source>
</evidence>
<dbReference type="Proteomes" id="UP000053099">
    <property type="component" value="Unassembled WGS sequence"/>
</dbReference>
<dbReference type="RefSeq" id="WP_054391665.1">
    <property type="nucleotide sequence ID" value="NZ_PELO01000075.1"/>
</dbReference>
<evidence type="ECO:0000256" key="7">
    <source>
        <dbReference type="SAM" id="MobiDB-lite"/>
    </source>
</evidence>
<dbReference type="PANTHER" id="PTHR47360">
    <property type="entry name" value="MUREIN DD-ENDOPEPTIDASE MEPS/MUREIN LD-CARBOXYPEPTIDASE"/>
    <property type="match status" value="1"/>
</dbReference>
<organism evidence="11 12">
    <name type="scientific">Thermus scotoductus</name>
    <dbReference type="NCBI Taxonomy" id="37636"/>
    <lineage>
        <taxon>Bacteria</taxon>
        <taxon>Thermotogati</taxon>
        <taxon>Deinococcota</taxon>
        <taxon>Deinococci</taxon>
        <taxon>Thermales</taxon>
        <taxon>Thermaceae</taxon>
        <taxon>Thermus</taxon>
    </lineage>
</organism>
<evidence type="ECO:0000313" key="12">
    <source>
        <dbReference type="Proteomes" id="UP000053099"/>
    </source>
</evidence>
<dbReference type="InterPro" id="IPR036779">
    <property type="entry name" value="LysM_dom_sf"/>
</dbReference>
<evidence type="ECO:0000259" key="10">
    <source>
        <dbReference type="PROSITE" id="PS51935"/>
    </source>
</evidence>
<feature type="domain" description="NlpC/P60" evidence="10">
    <location>
        <begin position="167"/>
        <end position="287"/>
    </location>
</feature>
<keyword evidence="4" id="KW-0677">Repeat</keyword>
<evidence type="ECO:0000313" key="11">
    <source>
        <dbReference type="EMBL" id="KPD32735.1"/>
    </source>
</evidence>
<comment type="similarity">
    <text evidence="1">Belongs to the peptidase C40 family.</text>
</comment>
<comment type="caution">
    <text evidence="11">The sequence shown here is derived from an EMBL/GenBank/DDBJ whole genome shotgun (WGS) entry which is preliminary data.</text>
</comment>
<keyword evidence="5" id="KW-0378">Hydrolase</keyword>
<keyword evidence="6" id="KW-0788">Thiol protease</keyword>
<evidence type="ECO:0000256" key="6">
    <source>
        <dbReference type="ARBA" id="ARBA00022807"/>
    </source>
</evidence>
<dbReference type="PANTHER" id="PTHR47360:SF1">
    <property type="entry name" value="ENDOPEPTIDASE NLPC-RELATED"/>
    <property type="match status" value="1"/>
</dbReference>
<accession>A0A0N0IRJ3</accession>
<dbReference type="SUPFAM" id="SSF54001">
    <property type="entry name" value="Cysteine proteinases"/>
    <property type="match status" value="1"/>
</dbReference>
<gene>
    <name evidence="11" type="ORF">AN926_02525</name>
</gene>
<dbReference type="Gene3D" id="3.90.1720.10">
    <property type="entry name" value="endopeptidase domain like (from Nostoc punctiforme)"/>
    <property type="match status" value="1"/>
</dbReference>
<feature type="domain" description="LysM" evidence="9">
    <location>
        <begin position="34"/>
        <end position="77"/>
    </location>
</feature>
<dbReference type="Gene3D" id="3.10.350.10">
    <property type="entry name" value="LysM domain"/>
    <property type="match status" value="2"/>
</dbReference>
<dbReference type="PROSITE" id="PS51935">
    <property type="entry name" value="NLPC_P60"/>
    <property type="match status" value="1"/>
</dbReference>
<dbReference type="EMBL" id="LJJR01000005">
    <property type="protein sequence ID" value="KPD32735.1"/>
    <property type="molecule type" value="Genomic_DNA"/>
</dbReference>
<evidence type="ECO:0000256" key="5">
    <source>
        <dbReference type="ARBA" id="ARBA00022801"/>
    </source>
</evidence>
<feature type="signal peptide" evidence="8">
    <location>
        <begin position="1"/>
        <end position="19"/>
    </location>
</feature>
<sequence length="292" mass="31508">MPRRLALAVLCLLFPWALAQVSSPQGGSLEGPALSHTVAPGDTLFSIARRYGTTVEELMRLNGLDTFLIQPGQVLRLPQGGERIHVVAPGDTLFSLARRYGTTVEELMRLNGFSTPGLKVGQTLRIPAPRGEDGSRGKASPESPPSPQGGGHTRDPGESPLGVGEDYDPESPLLKIVLRYLGVPYKYGANSPTSLDCSAFVAQVYAELGIALPRTTREQFQAFPAAESLRPGDLVFFSFGGKDIDHVGLYLGRGVFAHASSYGSRVVIESLEAPFYQKAYRGARRVVREALR</sequence>
<evidence type="ECO:0000259" key="9">
    <source>
        <dbReference type="PROSITE" id="PS51782"/>
    </source>
</evidence>
<evidence type="ECO:0000256" key="2">
    <source>
        <dbReference type="ARBA" id="ARBA00022670"/>
    </source>
</evidence>
<feature type="domain" description="LysM" evidence="9">
    <location>
        <begin position="83"/>
        <end position="126"/>
    </location>
</feature>
<dbReference type="GO" id="GO:0006508">
    <property type="term" value="P:proteolysis"/>
    <property type="evidence" value="ECO:0007669"/>
    <property type="project" value="UniProtKB-KW"/>
</dbReference>
<evidence type="ECO:0000256" key="4">
    <source>
        <dbReference type="ARBA" id="ARBA00022737"/>
    </source>
</evidence>
<reference evidence="11 12" key="1">
    <citation type="submission" date="2015-09" db="EMBL/GenBank/DDBJ databases">
        <title>Draft genome sequence of Thermus scotoductus strain K1 isolated from a geothermal spring in Nagorno-Karabakh, Armenia.</title>
        <authorList>
            <person name="Saghatelyan A."/>
            <person name="Poghosyan L."/>
            <person name="Panosyan H."/>
            <person name="Birkeland N.-K."/>
        </authorList>
    </citation>
    <scope>NUCLEOTIDE SEQUENCE [LARGE SCALE GENOMIC DNA]</scope>
    <source>
        <strain evidence="11 12">K1</strain>
    </source>
</reference>
<dbReference type="AlphaFoldDB" id="A0A0N0IRJ3"/>
<dbReference type="InterPro" id="IPR038765">
    <property type="entry name" value="Papain-like_cys_pep_sf"/>
</dbReference>
<protein>
    <submittedName>
        <fullName evidence="11">Peptigoglycan-binding protein LysM</fullName>
    </submittedName>
</protein>
<keyword evidence="3 8" id="KW-0732">Signal</keyword>
<evidence type="ECO:0000256" key="1">
    <source>
        <dbReference type="ARBA" id="ARBA00007074"/>
    </source>
</evidence>
<dbReference type="InterPro" id="IPR018392">
    <property type="entry name" value="LysM"/>
</dbReference>
<keyword evidence="2" id="KW-0645">Protease</keyword>